<dbReference type="InterPro" id="IPR056884">
    <property type="entry name" value="NPHP3-like_N"/>
</dbReference>
<keyword evidence="4" id="KW-1185">Reference proteome</keyword>
<dbReference type="PANTHER" id="PTHR10039">
    <property type="entry name" value="AMELOGENIN"/>
    <property type="match status" value="1"/>
</dbReference>
<dbReference type="STRING" id="1392247.A0A3N4KM80"/>
<feature type="non-terminal residue" evidence="3">
    <location>
        <position position="1"/>
    </location>
</feature>
<dbReference type="OrthoDB" id="448455at2759"/>
<dbReference type="AlphaFoldDB" id="A0A3N4KM80"/>
<dbReference type="EMBL" id="ML119134">
    <property type="protein sequence ID" value="RPB11600.1"/>
    <property type="molecule type" value="Genomic_DNA"/>
</dbReference>
<feature type="non-terminal residue" evidence="3">
    <location>
        <position position="374"/>
    </location>
</feature>
<dbReference type="Proteomes" id="UP000277580">
    <property type="component" value="Unassembled WGS sequence"/>
</dbReference>
<dbReference type="InParanoid" id="A0A3N4KM80"/>
<organism evidence="3 4">
    <name type="scientific">Morchella conica CCBAS932</name>
    <dbReference type="NCBI Taxonomy" id="1392247"/>
    <lineage>
        <taxon>Eukaryota</taxon>
        <taxon>Fungi</taxon>
        <taxon>Dikarya</taxon>
        <taxon>Ascomycota</taxon>
        <taxon>Pezizomycotina</taxon>
        <taxon>Pezizomycetes</taxon>
        <taxon>Pezizales</taxon>
        <taxon>Morchellaceae</taxon>
        <taxon>Morchella</taxon>
    </lineage>
</organism>
<accession>A0A3N4KM80</accession>
<dbReference type="InterPro" id="IPR027417">
    <property type="entry name" value="P-loop_NTPase"/>
</dbReference>
<protein>
    <recommendedName>
        <fullName evidence="2">Nephrocystin 3-like N-terminal domain-containing protein</fullName>
    </recommendedName>
</protein>
<evidence type="ECO:0000313" key="4">
    <source>
        <dbReference type="Proteomes" id="UP000277580"/>
    </source>
</evidence>
<gene>
    <name evidence="3" type="ORF">P167DRAFT_478412</name>
</gene>
<evidence type="ECO:0000313" key="3">
    <source>
        <dbReference type="EMBL" id="RPB11600.1"/>
    </source>
</evidence>
<dbReference type="PANTHER" id="PTHR10039:SF15">
    <property type="entry name" value="NACHT DOMAIN-CONTAINING PROTEIN"/>
    <property type="match status" value="1"/>
</dbReference>
<dbReference type="Gene3D" id="3.40.50.300">
    <property type="entry name" value="P-loop containing nucleotide triphosphate hydrolases"/>
    <property type="match status" value="1"/>
</dbReference>
<dbReference type="Pfam" id="PF24883">
    <property type="entry name" value="NPHP3_N"/>
    <property type="match status" value="1"/>
</dbReference>
<dbReference type="SUPFAM" id="SSF52540">
    <property type="entry name" value="P-loop containing nucleoside triphosphate hydrolases"/>
    <property type="match status" value="1"/>
</dbReference>
<feature type="domain" description="Nephrocystin 3-like N-terminal" evidence="2">
    <location>
        <begin position="21"/>
        <end position="184"/>
    </location>
</feature>
<keyword evidence="1" id="KW-0677">Repeat</keyword>
<evidence type="ECO:0000259" key="2">
    <source>
        <dbReference type="Pfam" id="PF24883"/>
    </source>
</evidence>
<reference evidence="3 4" key="1">
    <citation type="journal article" date="2018" name="Nat. Ecol. Evol.">
        <title>Pezizomycetes genomes reveal the molecular basis of ectomycorrhizal truffle lifestyle.</title>
        <authorList>
            <person name="Murat C."/>
            <person name="Payen T."/>
            <person name="Noel B."/>
            <person name="Kuo A."/>
            <person name="Morin E."/>
            <person name="Chen J."/>
            <person name="Kohler A."/>
            <person name="Krizsan K."/>
            <person name="Balestrini R."/>
            <person name="Da Silva C."/>
            <person name="Montanini B."/>
            <person name="Hainaut M."/>
            <person name="Levati E."/>
            <person name="Barry K.W."/>
            <person name="Belfiori B."/>
            <person name="Cichocki N."/>
            <person name="Clum A."/>
            <person name="Dockter R.B."/>
            <person name="Fauchery L."/>
            <person name="Guy J."/>
            <person name="Iotti M."/>
            <person name="Le Tacon F."/>
            <person name="Lindquist E.A."/>
            <person name="Lipzen A."/>
            <person name="Malagnac F."/>
            <person name="Mello A."/>
            <person name="Molinier V."/>
            <person name="Miyauchi S."/>
            <person name="Poulain J."/>
            <person name="Riccioni C."/>
            <person name="Rubini A."/>
            <person name="Sitrit Y."/>
            <person name="Splivallo R."/>
            <person name="Traeger S."/>
            <person name="Wang M."/>
            <person name="Zifcakova L."/>
            <person name="Wipf D."/>
            <person name="Zambonelli A."/>
            <person name="Paolocci F."/>
            <person name="Nowrousian M."/>
            <person name="Ottonello S."/>
            <person name="Baldrian P."/>
            <person name="Spatafora J.W."/>
            <person name="Henrissat B."/>
            <person name="Nagy L.G."/>
            <person name="Aury J.M."/>
            <person name="Wincker P."/>
            <person name="Grigoriev I.V."/>
            <person name="Bonfante P."/>
            <person name="Martin F.M."/>
        </authorList>
    </citation>
    <scope>NUCLEOTIDE SEQUENCE [LARGE SCALE GENOMIC DNA]</scope>
    <source>
        <strain evidence="3 4">CCBAS932</strain>
    </source>
</reference>
<sequence>WLYPGDFDETHTQIGSVRQKDTGGWLLRHESFQKLVRGEQGSRLIWGYGIPGAGKTFLSYAVVDHFLSQAQQKGYGVAYFYFNYKEKAQQSPNIVIASLLKQLASQLVQLPDGISELYKLEKENKRPTLAQLVEVFLATFKLFGQVLIVFDALDECDEDSQRAKLLPLFHQMADVGAGLFITSRQHPEDIQESFKDVVKIELSAKSDDIKSYIEERIEQNTRAKRLVHDGKFGDRIVSQLTKCANGMFLAVRFHLDYICQQTTVKQIFIALETLKDNIIGENLLDPTYDRVKEAIINQPKNCARLAILILSWLVHTKRILSIKEIQIAVSIEPGRYEIDDSDLPDIKTILDVCFGLASIDENSGTIRLSHLTVH</sequence>
<evidence type="ECO:0000256" key="1">
    <source>
        <dbReference type="ARBA" id="ARBA00022737"/>
    </source>
</evidence>
<name>A0A3N4KM80_9PEZI</name>
<proteinExistence type="predicted"/>